<organism evidence="4 5">
    <name type="scientific">Fusarium phyllophilum</name>
    <dbReference type="NCBI Taxonomy" id="47803"/>
    <lineage>
        <taxon>Eukaryota</taxon>
        <taxon>Fungi</taxon>
        <taxon>Dikarya</taxon>
        <taxon>Ascomycota</taxon>
        <taxon>Pezizomycotina</taxon>
        <taxon>Sordariomycetes</taxon>
        <taxon>Hypocreomycetidae</taxon>
        <taxon>Hypocreales</taxon>
        <taxon>Nectriaceae</taxon>
        <taxon>Fusarium</taxon>
        <taxon>Fusarium fujikuroi species complex</taxon>
    </lineage>
</organism>
<dbReference type="Gene3D" id="3.40.50.720">
    <property type="entry name" value="NAD(P)-binding Rossmann-like Domain"/>
    <property type="match status" value="1"/>
</dbReference>
<dbReference type="AlphaFoldDB" id="A0A8H5IU02"/>
<dbReference type="PRINTS" id="PR00081">
    <property type="entry name" value="GDHRDH"/>
</dbReference>
<proteinExistence type="inferred from homology"/>
<comment type="similarity">
    <text evidence="1">Belongs to the short-chain dehydrogenases/reductases (SDR) family.</text>
</comment>
<dbReference type="OrthoDB" id="37659at2759"/>
<dbReference type="PANTHER" id="PTHR43180">
    <property type="entry name" value="3-OXOACYL-(ACYL-CARRIER-PROTEIN) REDUCTASE (AFU_ORTHOLOGUE AFUA_6G11210)"/>
    <property type="match status" value="1"/>
</dbReference>
<evidence type="ECO:0000256" key="3">
    <source>
        <dbReference type="ARBA" id="ARBA00023002"/>
    </source>
</evidence>
<dbReference type="EMBL" id="JAAOAQ010000584">
    <property type="protein sequence ID" value="KAF5540646.1"/>
    <property type="molecule type" value="Genomic_DNA"/>
</dbReference>
<evidence type="ECO:0000256" key="1">
    <source>
        <dbReference type="ARBA" id="ARBA00006484"/>
    </source>
</evidence>
<keyword evidence="2" id="KW-0521">NADP</keyword>
<keyword evidence="3" id="KW-0560">Oxidoreductase</keyword>
<reference evidence="4 5" key="1">
    <citation type="submission" date="2020-05" db="EMBL/GenBank/DDBJ databases">
        <title>Identification and distribution of gene clusters putatively required for synthesis of sphingolipid metabolism inhibitors in phylogenetically diverse species of the filamentous fungus Fusarium.</title>
        <authorList>
            <person name="Kim H.-S."/>
            <person name="Busman M."/>
            <person name="Brown D.W."/>
            <person name="Divon H."/>
            <person name="Uhlig S."/>
            <person name="Proctor R.H."/>
        </authorList>
    </citation>
    <scope>NUCLEOTIDE SEQUENCE [LARGE SCALE GENOMIC DNA]</scope>
    <source>
        <strain evidence="4 5">NRRL 13617</strain>
    </source>
</reference>
<dbReference type="PANTHER" id="PTHR43180:SF66">
    <property type="entry name" value="SHORT-CHAIN DEHYDROGENASE_REDUCTASE FAMILY PROTEIN"/>
    <property type="match status" value="1"/>
</dbReference>
<gene>
    <name evidence="4" type="ORF">FPHYL_12010</name>
</gene>
<accession>A0A8H5IU02</accession>
<sequence length="325" mass="35244">MADNTRDLHTPRTLAGKTVIITGGANGIGAETVRLFNSYGANTVIADLERTRAEAKSVVRSLQHPSSALFISVNILVWDEMKALFSQCTKHFGKIDIVVANAGIMESQSLFDIENVDEQGELRESTEVFRVIDVNLKGTINTLRLAQHHMQHNQSTSPDGLRGSVVLVTSISGYFGTTGVGAYITSKHGLTGLLRASQQVARGLCIGVNAVAPFFTPTPTFKDLAEKWKNSGLKSNAPGDVAEAIALASMQNETGKCYMVVMRKSVEIEDSRSALVEQWLGREITELLQSASKLFEAKDYPLPKTSMDEGSPATRTLKLGLPYKA</sequence>
<dbReference type="Proteomes" id="UP000582016">
    <property type="component" value="Unassembled WGS sequence"/>
</dbReference>
<protein>
    <submittedName>
        <fullName evidence="4">Short-chain dehydrogenase reductase SDR</fullName>
    </submittedName>
</protein>
<dbReference type="Pfam" id="PF00106">
    <property type="entry name" value="adh_short"/>
    <property type="match status" value="1"/>
</dbReference>
<dbReference type="InterPro" id="IPR002347">
    <property type="entry name" value="SDR_fam"/>
</dbReference>
<dbReference type="SUPFAM" id="SSF51735">
    <property type="entry name" value="NAD(P)-binding Rossmann-fold domains"/>
    <property type="match status" value="1"/>
</dbReference>
<comment type="caution">
    <text evidence="4">The sequence shown here is derived from an EMBL/GenBank/DDBJ whole genome shotgun (WGS) entry which is preliminary data.</text>
</comment>
<dbReference type="InterPro" id="IPR036291">
    <property type="entry name" value="NAD(P)-bd_dom_sf"/>
</dbReference>
<keyword evidence="5" id="KW-1185">Reference proteome</keyword>
<evidence type="ECO:0000313" key="5">
    <source>
        <dbReference type="Proteomes" id="UP000582016"/>
    </source>
</evidence>
<dbReference type="GO" id="GO:0016491">
    <property type="term" value="F:oxidoreductase activity"/>
    <property type="evidence" value="ECO:0007669"/>
    <property type="project" value="UniProtKB-KW"/>
</dbReference>
<name>A0A8H5IU02_9HYPO</name>
<evidence type="ECO:0000256" key="2">
    <source>
        <dbReference type="ARBA" id="ARBA00022857"/>
    </source>
</evidence>
<evidence type="ECO:0000313" key="4">
    <source>
        <dbReference type="EMBL" id="KAF5540646.1"/>
    </source>
</evidence>